<feature type="binding site" evidence="12">
    <location>
        <position position="184"/>
    </location>
    <ligand>
        <name>ATP</name>
        <dbReference type="ChEBI" id="CHEBI:30616"/>
    </ligand>
</feature>
<comment type="caution">
    <text evidence="14">The sequence shown here is derived from an EMBL/GenBank/DDBJ whole genome shotgun (WGS) entry which is preliminary data.</text>
</comment>
<keyword evidence="6 12" id="KW-0547">Nucleotide-binding</keyword>
<feature type="binding site" evidence="12">
    <location>
        <position position="253"/>
    </location>
    <ligand>
        <name>K(+)</name>
        <dbReference type="ChEBI" id="CHEBI:29103"/>
    </ligand>
</feature>
<dbReference type="PANTHER" id="PTHR10584">
    <property type="entry name" value="SUGAR KINASE"/>
    <property type="match status" value="1"/>
</dbReference>
<comment type="subcellular location">
    <subcellularLocation>
        <location evidence="12">Cytoplasm</location>
    </subcellularLocation>
</comment>
<dbReference type="PRINTS" id="PR00990">
    <property type="entry name" value="RIBOKINASE"/>
</dbReference>
<keyword evidence="7 12" id="KW-0418">Kinase</keyword>
<dbReference type="GO" id="GO:0005737">
    <property type="term" value="C:cytoplasm"/>
    <property type="evidence" value="ECO:0007669"/>
    <property type="project" value="UniProtKB-SubCell"/>
</dbReference>
<dbReference type="AlphaFoldDB" id="A0A370L6Q3"/>
<dbReference type="EMBL" id="QQTP01000005">
    <property type="protein sequence ID" value="RDJ25437.1"/>
    <property type="molecule type" value="Genomic_DNA"/>
</dbReference>
<dbReference type="InterPro" id="IPR002173">
    <property type="entry name" value="Carboh/pur_kinase_PfkB_CS"/>
</dbReference>
<comment type="function">
    <text evidence="12">Catalyzes the phosphorylation of ribose at O-5 in a reaction requiring ATP and magnesium. The resulting D-ribose-5-phosphate can then be used either for sythesis of nucleotides, histidine, and tryptophan, or as a component of the pentose phosphate pathway.</text>
</comment>
<keyword evidence="12" id="KW-0963">Cytoplasm</keyword>
<feature type="binding site" evidence="12">
    <location>
        <begin position="40"/>
        <end position="44"/>
    </location>
    <ligand>
        <name>substrate</name>
    </ligand>
</feature>
<evidence type="ECO:0000256" key="5">
    <source>
        <dbReference type="ARBA" id="ARBA00022723"/>
    </source>
</evidence>
<dbReference type="GO" id="GO:0046872">
    <property type="term" value="F:metal ion binding"/>
    <property type="evidence" value="ECO:0007669"/>
    <property type="project" value="UniProtKB-KW"/>
</dbReference>
<evidence type="ECO:0000256" key="11">
    <source>
        <dbReference type="ARBA" id="ARBA00023277"/>
    </source>
</evidence>
<comment type="activity regulation">
    <text evidence="12">Activated by a monovalent cation that binds near, but not in, the active site. The most likely occupant of the site in vivo is potassium. Ion binding induces a conformational change that may alter substrate affinity.</text>
</comment>
<proteinExistence type="inferred from homology"/>
<dbReference type="Pfam" id="PF00294">
    <property type="entry name" value="PfkB"/>
    <property type="match status" value="1"/>
</dbReference>
<dbReference type="PANTHER" id="PTHR10584:SF166">
    <property type="entry name" value="RIBOKINASE"/>
    <property type="match status" value="1"/>
</dbReference>
<dbReference type="GO" id="GO:0004747">
    <property type="term" value="F:ribokinase activity"/>
    <property type="evidence" value="ECO:0007669"/>
    <property type="project" value="UniProtKB-UniRule"/>
</dbReference>
<sequence>MASSIFVLGSFVVACSAKVARFPAAGESLRADMLTVEPGGKGFNLAVGAVRLGAAVDGLMAIGDDPLSVFAAPALRRAGLPLTMLKQFPGATGGGVGFTDATGENCLAVHAGANLSLSAQDVGSVADALRQAGLVLAQFEIADAPIIEAFRLARQAGIRTLLNPSPFRAVKPEILANTSILIVNASEASALAEALPPASNSDAAATEDERLAHSILQHGPDTLVVTRGNAGAIAFRKGEPALRQPAFAIEAVDSLGAGDAFAAGLAASLVAGLPFKEALRRAAACGALVTQRVGVFEALPTATALQDFLHARG</sequence>
<comment type="caution">
    <text evidence="12">Lacks conserved residue(s) required for the propagation of feature annotation.</text>
</comment>
<dbReference type="OrthoDB" id="9813569at2"/>
<dbReference type="EC" id="2.7.1.15" evidence="2 12"/>
<dbReference type="InterPro" id="IPR002139">
    <property type="entry name" value="Ribo/fructo_kinase"/>
</dbReference>
<gene>
    <name evidence="12" type="primary">rbsK</name>
    <name evidence="14" type="ORF">DWE98_11970</name>
</gene>
<evidence type="ECO:0000256" key="7">
    <source>
        <dbReference type="ARBA" id="ARBA00022777"/>
    </source>
</evidence>
<comment type="catalytic activity">
    <reaction evidence="12">
        <text>D-ribose + ATP = D-ribose 5-phosphate + ADP + H(+)</text>
        <dbReference type="Rhea" id="RHEA:13697"/>
        <dbReference type="ChEBI" id="CHEBI:15378"/>
        <dbReference type="ChEBI" id="CHEBI:30616"/>
        <dbReference type="ChEBI" id="CHEBI:47013"/>
        <dbReference type="ChEBI" id="CHEBI:78346"/>
        <dbReference type="ChEBI" id="CHEBI:456216"/>
        <dbReference type="EC" id="2.7.1.15"/>
    </reaction>
</comment>
<feature type="binding site" evidence="12">
    <location>
        <begin position="258"/>
        <end position="259"/>
    </location>
    <ligand>
        <name>ATP</name>
        <dbReference type="ChEBI" id="CHEBI:30616"/>
    </ligand>
</feature>
<feature type="binding site" evidence="12">
    <location>
        <position position="294"/>
    </location>
    <ligand>
        <name>K(+)</name>
        <dbReference type="ChEBI" id="CHEBI:29103"/>
    </ligand>
</feature>
<dbReference type="Proteomes" id="UP000255207">
    <property type="component" value="Unassembled WGS sequence"/>
</dbReference>
<evidence type="ECO:0000256" key="1">
    <source>
        <dbReference type="ARBA" id="ARBA00005380"/>
    </source>
</evidence>
<keyword evidence="15" id="KW-1185">Reference proteome</keyword>
<feature type="binding site" evidence="12">
    <location>
        <position position="255"/>
    </location>
    <ligand>
        <name>K(+)</name>
        <dbReference type="ChEBI" id="CHEBI:29103"/>
    </ligand>
</feature>
<feature type="active site" description="Proton acceptor" evidence="12">
    <location>
        <position position="259"/>
    </location>
</feature>
<comment type="cofactor">
    <cofactor evidence="12">
        <name>Mg(2+)</name>
        <dbReference type="ChEBI" id="CHEBI:18420"/>
    </cofactor>
    <text evidence="12">Requires a divalent cation, most likely magnesium in vivo, as an electrophilic catalyst to aid phosphoryl group transfer. It is the chelate of the metal and the nucleotide that is the actual substrate.</text>
</comment>
<dbReference type="GO" id="GO:0019303">
    <property type="term" value="P:D-ribose catabolic process"/>
    <property type="evidence" value="ECO:0007669"/>
    <property type="project" value="UniProtKB-UniRule"/>
</dbReference>
<keyword evidence="4 12" id="KW-0808">Transferase</keyword>
<accession>A0A370L6Q3</accession>
<evidence type="ECO:0000259" key="13">
    <source>
        <dbReference type="Pfam" id="PF00294"/>
    </source>
</evidence>
<dbReference type="InterPro" id="IPR029056">
    <property type="entry name" value="Ribokinase-like"/>
</dbReference>
<dbReference type="RefSeq" id="WP_114829483.1">
    <property type="nucleotide sequence ID" value="NZ_QQTO01000021.1"/>
</dbReference>
<name>A0A370L6Q3_9HYPH</name>
<keyword evidence="8 12" id="KW-0067">ATP-binding</keyword>
<dbReference type="GO" id="GO:0005524">
    <property type="term" value="F:ATP binding"/>
    <property type="evidence" value="ECO:0007669"/>
    <property type="project" value="UniProtKB-UniRule"/>
</dbReference>
<comment type="subunit">
    <text evidence="12">Homodimer.</text>
</comment>
<comment type="similarity">
    <text evidence="1">Belongs to the carbohydrate kinase pfkB family.</text>
</comment>
<dbReference type="InterPro" id="IPR011611">
    <property type="entry name" value="PfkB_dom"/>
</dbReference>
<dbReference type="SUPFAM" id="SSF53613">
    <property type="entry name" value="Ribokinase-like"/>
    <property type="match status" value="1"/>
</dbReference>
<dbReference type="PROSITE" id="PS00584">
    <property type="entry name" value="PFKB_KINASES_2"/>
    <property type="match status" value="1"/>
</dbReference>
<feature type="domain" description="Carbohydrate kinase PfkB" evidence="13">
    <location>
        <begin position="4"/>
        <end position="301"/>
    </location>
</feature>
<evidence type="ECO:0000256" key="2">
    <source>
        <dbReference type="ARBA" id="ARBA00012035"/>
    </source>
</evidence>
<keyword evidence="9 12" id="KW-0460">Magnesium</keyword>
<evidence type="ECO:0000313" key="15">
    <source>
        <dbReference type="Proteomes" id="UP000255207"/>
    </source>
</evidence>
<feature type="binding site" evidence="12">
    <location>
        <position position="140"/>
    </location>
    <ligand>
        <name>substrate</name>
    </ligand>
</feature>
<keyword evidence="10 12" id="KW-0630">Potassium</keyword>
<evidence type="ECO:0000256" key="12">
    <source>
        <dbReference type="HAMAP-Rule" id="MF_01987"/>
    </source>
</evidence>
<dbReference type="InterPro" id="IPR011877">
    <property type="entry name" value="Ribokinase"/>
</dbReference>
<reference evidence="15" key="1">
    <citation type="submission" date="2018-07" db="EMBL/GenBank/DDBJ databases">
        <authorList>
            <person name="Safronova V.I."/>
            <person name="Chirak E.R."/>
            <person name="Sazanova A.L."/>
        </authorList>
    </citation>
    <scope>NUCLEOTIDE SEQUENCE [LARGE SCALE GENOMIC DNA]</scope>
    <source>
        <strain evidence="15">RCAM04685</strain>
    </source>
</reference>
<feature type="binding site" evidence="12">
    <location>
        <position position="259"/>
    </location>
    <ligand>
        <name>substrate</name>
    </ligand>
</feature>
<evidence type="ECO:0000256" key="6">
    <source>
        <dbReference type="ARBA" id="ARBA00022741"/>
    </source>
</evidence>
<dbReference type="UniPathway" id="UPA00916">
    <property type="reaction ID" value="UER00889"/>
</dbReference>
<dbReference type="Gene3D" id="3.40.1190.20">
    <property type="match status" value="1"/>
</dbReference>
<dbReference type="CDD" id="cd01174">
    <property type="entry name" value="ribokinase"/>
    <property type="match status" value="1"/>
</dbReference>
<comment type="similarity">
    <text evidence="12">Belongs to the carbohydrate kinase PfkB family. Ribokinase subfamily.</text>
</comment>
<protein>
    <recommendedName>
        <fullName evidence="3 12">Ribokinase</fullName>
        <shortName evidence="12">RK</shortName>
        <ecNumber evidence="2 12">2.7.1.15</ecNumber>
    </recommendedName>
</protein>
<evidence type="ECO:0000256" key="8">
    <source>
        <dbReference type="ARBA" id="ARBA00022840"/>
    </source>
</evidence>
<organism evidence="14 15">
    <name type="scientific">Bosea caraganae</name>
    <dbReference type="NCBI Taxonomy" id="2763117"/>
    <lineage>
        <taxon>Bacteria</taxon>
        <taxon>Pseudomonadati</taxon>
        <taxon>Pseudomonadota</taxon>
        <taxon>Alphaproteobacteria</taxon>
        <taxon>Hyphomicrobiales</taxon>
        <taxon>Boseaceae</taxon>
        <taxon>Bosea</taxon>
    </lineage>
</organism>
<keyword evidence="11 12" id="KW-0119">Carbohydrate metabolism</keyword>
<feature type="binding site" evidence="12">
    <location>
        <position position="289"/>
    </location>
    <ligand>
        <name>K(+)</name>
        <dbReference type="ChEBI" id="CHEBI:29103"/>
    </ligand>
</feature>
<evidence type="ECO:0000313" key="14">
    <source>
        <dbReference type="EMBL" id="RDJ25437.1"/>
    </source>
</evidence>
<comment type="pathway">
    <text evidence="12">Carbohydrate metabolism; D-ribose degradation; D-ribose 5-phosphate from beta-D-ribopyranose: step 2/2.</text>
</comment>
<dbReference type="HAMAP" id="MF_01987">
    <property type="entry name" value="Ribokinase"/>
    <property type="match status" value="1"/>
</dbReference>
<evidence type="ECO:0000256" key="4">
    <source>
        <dbReference type="ARBA" id="ARBA00022679"/>
    </source>
</evidence>
<evidence type="ECO:0000256" key="10">
    <source>
        <dbReference type="ARBA" id="ARBA00022958"/>
    </source>
</evidence>
<feature type="binding site" evidence="12">
    <location>
        <begin position="226"/>
        <end position="231"/>
    </location>
    <ligand>
        <name>ATP</name>
        <dbReference type="ChEBI" id="CHEBI:30616"/>
    </ligand>
</feature>
<keyword evidence="5 12" id="KW-0479">Metal-binding</keyword>
<evidence type="ECO:0000256" key="9">
    <source>
        <dbReference type="ARBA" id="ARBA00022842"/>
    </source>
</evidence>
<feature type="binding site" evidence="12">
    <location>
        <position position="292"/>
    </location>
    <ligand>
        <name>K(+)</name>
        <dbReference type="ChEBI" id="CHEBI:29103"/>
    </ligand>
</feature>
<evidence type="ECO:0000256" key="3">
    <source>
        <dbReference type="ARBA" id="ARBA00016943"/>
    </source>
</evidence>